<evidence type="ECO:0000313" key="7">
    <source>
        <dbReference type="EMBL" id="ORY30503.1"/>
    </source>
</evidence>
<proteinExistence type="inferred from homology"/>
<evidence type="ECO:0000313" key="8">
    <source>
        <dbReference type="Proteomes" id="UP000193642"/>
    </source>
</evidence>
<dbReference type="SUPFAM" id="SSF52467">
    <property type="entry name" value="DHS-like NAD/FAD-binding domain"/>
    <property type="match status" value="1"/>
</dbReference>
<evidence type="ECO:0000256" key="4">
    <source>
        <dbReference type="PROSITE-ProRule" id="PRU00236"/>
    </source>
</evidence>
<feature type="binding site" evidence="4">
    <location>
        <position position="216"/>
    </location>
    <ligand>
        <name>Zn(2+)</name>
        <dbReference type="ChEBI" id="CHEBI:29105"/>
    </ligand>
</feature>
<name>A0A1Y2B6N8_9FUNG</name>
<feature type="compositionally biased region" description="Low complexity" evidence="5">
    <location>
        <begin position="387"/>
        <end position="404"/>
    </location>
</feature>
<feature type="compositionally biased region" description="Low complexity" evidence="5">
    <location>
        <begin position="148"/>
        <end position="164"/>
    </location>
</feature>
<dbReference type="GO" id="GO:0017136">
    <property type="term" value="F:histone deacetylase activity, NAD-dependent"/>
    <property type="evidence" value="ECO:0007669"/>
    <property type="project" value="TreeGrafter"/>
</dbReference>
<evidence type="ECO:0000256" key="2">
    <source>
        <dbReference type="ARBA" id="ARBA00022679"/>
    </source>
</evidence>
<feature type="binding site" evidence="4">
    <location>
        <position position="191"/>
    </location>
    <ligand>
        <name>Zn(2+)</name>
        <dbReference type="ChEBI" id="CHEBI:29105"/>
    </ligand>
</feature>
<gene>
    <name evidence="7" type="ORF">BCR33DRAFT_724317</name>
</gene>
<sequence>MVHVLATADLLGTGTGTDTSATNEERRHFSLIAGALRRAKKVVAVAGAGISVSAGIPDFRSADGLYNLVKNKYPQSVVKGKDMFDASLFRDPTSTQIFYSFIAELKVLSDAASLTKTHYFLKTLNDRGQLLRCYTQNIDCLESRLDLSPRATSTPSSSSTPSTPVKRAPPKPLPTLVHLHGALDTLICTLCKQTVPFSEPLLQTCQTGTAPACIACTTNSAVRSALGKRAIACGVLRPNIILYGEHHASGADISKTVGVDIRRRPDVLLVMGTSLKVDGVKSLVKNLAKAVHEGGAGSSANSGGIVVLLNRTRLGKEWDAVFDYQLLGDVDDCVELLENEMESMAVASSKRRVGTASPTSSGGLVQTKLTSMMKAVKSDVVVAAPVKSVDPPVPSSSSASSSSSLGIQKEVTSGKGEPLGDDQENDEPKPRTSTRIGRTAAAPAPSATTPKKPIAIKSAIKKPLKPTTQSSTTTIKPKTLANTIPSSLSIATRSSAPPTNSKPSTPQKKASRSDLACTIVEAKTPTTFGKTLMAAVDTPSKYLEGLSLRADSSADSEVLLDASVDLVRTSSAVRKDNEGSPTKKVKGKGGEEVLLDVLV</sequence>
<feature type="region of interest" description="Disordered" evidence="5">
    <location>
        <begin position="148"/>
        <end position="171"/>
    </location>
</feature>
<dbReference type="InterPro" id="IPR050134">
    <property type="entry name" value="NAD-dep_sirtuin_deacylases"/>
</dbReference>
<dbReference type="AlphaFoldDB" id="A0A1Y2B6N8"/>
<dbReference type="OrthoDB" id="2919105at2759"/>
<protein>
    <submittedName>
        <fullName evidence="7">DHS-like NAD/FAD-binding domain-containing protein</fullName>
    </submittedName>
</protein>
<keyword evidence="8" id="KW-1185">Reference proteome</keyword>
<dbReference type="STRING" id="329046.A0A1Y2B6N8"/>
<keyword evidence="3" id="KW-0520">NAD</keyword>
<dbReference type="Proteomes" id="UP000193642">
    <property type="component" value="Unassembled WGS sequence"/>
</dbReference>
<feature type="compositionally biased region" description="Low complexity" evidence="5">
    <location>
        <begin position="439"/>
        <end position="458"/>
    </location>
</feature>
<accession>A0A1Y2B6N8</accession>
<evidence type="ECO:0000256" key="3">
    <source>
        <dbReference type="ARBA" id="ARBA00023027"/>
    </source>
</evidence>
<dbReference type="InterPro" id="IPR003000">
    <property type="entry name" value="Sirtuin"/>
</dbReference>
<dbReference type="InterPro" id="IPR029035">
    <property type="entry name" value="DHS-like_NAD/FAD-binding_dom"/>
</dbReference>
<evidence type="ECO:0000256" key="5">
    <source>
        <dbReference type="SAM" id="MobiDB-lite"/>
    </source>
</evidence>
<feature type="region of interest" description="Disordered" evidence="5">
    <location>
        <begin position="346"/>
        <end position="365"/>
    </location>
</feature>
<dbReference type="InterPro" id="IPR026591">
    <property type="entry name" value="Sirtuin_cat_small_dom_sf"/>
</dbReference>
<dbReference type="PANTHER" id="PTHR11085:SF8">
    <property type="entry name" value="NAD-DEPENDENT HISTONE DEACETYLASE HST3"/>
    <property type="match status" value="1"/>
</dbReference>
<feature type="domain" description="Deacetylase sirtuin-type" evidence="6">
    <location>
        <begin position="22"/>
        <end position="356"/>
    </location>
</feature>
<dbReference type="InterPro" id="IPR026590">
    <property type="entry name" value="Ssirtuin_cat_dom"/>
</dbReference>
<evidence type="ECO:0000256" key="1">
    <source>
        <dbReference type="ARBA" id="ARBA00006924"/>
    </source>
</evidence>
<feature type="active site" description="Proton acceptor" evidence="4">
    <location>
        <position position="180"/>
    </location>
</feature>
<organism evidence="7 8">
    <name type="scientific">Rhizoclosmatium globosum</name>
    <dbReference type="NCBI Taxonomy" id="329046"/>
    <lineage>
        <taxon>Eukaryota</taxon>
        <taxon>Fungi</taxon>
        <taxon>Fungi incertae sedis</taxon>
        <taxon>Chytridiomycota</taxon>
        <taxon>Chytridiomycota incertae sedis</taxon>
        <taxon>Chytridiomycetes</taxon>
        <taxon>Chytridiales</taxon>
        <taxon>Chytriomycetaceae</taxon>
        <taxon>Rhizoclosmatium</taxon>
    </lineage>
</organism>
<evidence type="ECO:0000259" key="6">
    <source>
        <dbReference type="PROSITE" id="PS50305"/>
    </source>
</evidence>
<dbReference type="Pfam" id="PF02146">
    <property type="entry name" value="SIR2"/>
    <property type="match status" value="2"/>
</dbReference>
<feature type="binding site" evidence="4">
    <location>
        <position position="188"/>
    </location>
    <ligand>
        <name>Zn(2+)</name>
        <dbReference type="ChEBI" id="CHEBI:29105"/>
    </ligand>
</feature>
<reference evidence="7 8" key="1">
    <citation type="submission" date="2016-07" db="EMBL/GenBank/DDBJ databases">
        <title>Pervasive Adenine N6-methylation of Active Genes in Fungi.</title>
        <authorList>
            <consortium name="DOE Joint Genome Institute"/>
            <person name="Mondo S.J."/>
            <person name="Dannebaum R.O."/>
            <person name="Kuo R.C."/>
            <person name="Labutti K."/>
            <person name="Haridas S."/>
            <person name="Kuo A."/>
            <person name="Salamov A."/>
            <person name="Ahrendt S.R."/>
            <person name="Lipzen A."/>
            <person name="Sullivan W."/>
            <person name="Andreopoulos W.B."/>
            <person name="Clum A."/>
            <person name="Lindquist E."/>
            <person name="Daum C."/>
            <person name="Ramamoorthy G.K."/>
            <person name="Gryganskyi A."/>
            <person name="Culley D."/>
            <person name="Magnuson J.K."/>
            <person name="James T.Y."/>
            <person name="O'Malley M.A."/>
            <person name="Stajich J.E."/>
            <person name="Spatafora J.W."/>
            <person name="Visel A."/>
            <person name="Grigoriev I.V."/>
        </authorList>
    </citation>
    <scope>NUCLEOTIDE SEQUENCE [LARGE SCALE GENOMIC DNA]</scope>
    <source>
        <strain evidence="7 8">JEL800</strain>
    </source>
</reference>
<dbReference type="PANTHER" id="PTHR11085">
    <property type="entry name" value="NAD-DEPENDENT PROTEIN DEACYLASE SIRTUIN-5, MITOCHONDRIAL-RELATED"/>
    <property type="match status" value="1"/>
</dbReference>
<comment type="similarity">
    <text evidence="1">Belongs to the sirtuin family. Class I subfamily.</text>
</comment>
<feature type="region of interest" description="Disordered" evidence="5">
    <location>
        <begin position="387"/>
        <end position="514"/>
    </location>
</feature>
<dbReference type="GO" id="GO:0005634">
    <property type="term" value="C:nucleus"/>
    <property type="evidence" value="ECO:0007669"/>
    <property type="project" value="TreeGrafter"/>
</dbReference>
<dbReference type="GO" id="GO:0046872">
    <property type="term" value="F:metal ion binding"/>
    <property type="evidence" value="ECO:0007669"/>
    <property type="project" value="UniProtKB-KW"/>
</dbReference>
<keyword evidence="4" id="KW-0862">Zinc</keyword>
<comment type="caution">
    <text evidence="7">The sequence shown here is derived from an EMBL/GenBank/DDBJ whole genome shotgun (WGS) entry which is preliminary data.</text>
</comment>
<feature type="binding site" evidence="4">
    <location>
        <position position="233"/>
    </location>
    <ligand>
        <name>Zn(2+)</name>
        <dbReference type="ChEBI" id="CHEBI:29105"/>
    </ligand>
</feature>
<dbReference type="EMBL" id="MCGO01000082">
    <property type="protein sequence ID" value="ORY30503.1"/>
    <property type="molecule type" value="Genomic_DNA"/>
</dbReference>
<dbReference type="Gene3D" id="3.30.1600.10">
    <property type="entry name" value="SIR2/SIRT2 'Small Domain"/>
    <property type="match status" value="1"/>
</dbReference>
<dbReference type="PROSITE" id="PS50305">
    <property type="entry name" value="SIRTUIN"/>
    <property type="match status" value="1"/>
</dbReference>
<feature type="compositionally biased region" description="Polar residues" evidence="5">
    <location>
        <begin position="467"/>
        <end position="508"/>
    </location>
</feature>
<keyword evidence="2" id="KW-0808">Transferase</keyword>
<keyword evidence="4" id="KW-0479">Metal-binding</keyword>
<feature type="compositionally biased region" description="Polar residues" evidence="5">
    <location>
        <begin position="356"/>
        <end position="365"/>
    </location>
</feature>
<dbReference type="Gene3D" id="3.40.50.1220">
    <property type="entry name" value="TPP-binding domain"/>
    <property type="match status" value="1"/>
</dbReference>
<dbReference type="GO" id="GO:0070403">
    <property type="term" value="F:NAD+ binding"/>
    <property type="evidence" value="ECO:0007669"/>
    <property type="project" value="InterPro"/>
</dbReference>